<organism evidence="2 3">
    <name type="scientific">Quercus suber</name>
    <name type="common">Cork oak</name>
    <dbReference type="NCBI Taxonomy" id="58331"/>
    <lineage>
        <taxon>Eukaryota</taxon>
        <taxon>Viridiplantae</taxon>
        <taxon>Streptophyta</taxon>
        <taxon>Embryophyta</taxon>
        <taxon>Tracheophyta</taxon>
        <taxon>Spermatophyta</taxon>
        <taxon>Magnoliopsida</taxon>
        <taxon>eudicotyledons</taxon>
        <taxon>Gunneridae</taxon>
        <taxon>Pentapetalae</taxon>
        <taxon>rosids</taxon>
        <taxon>fabids</taxon>
        <taxon>Fagales</taxon>
        <taxon>Fagaceae</taxon>
        <taxon>Quercus</taxon>
    </lineage>
</organism>
<accession>A0AAW0LW27</accession>
<dbReference type="PANTHER" id="PTHR47295:SF10">
    <property type="entry name" value="EG45-LIKE DOMAIN CONTAINING PROTEIN"/>
    <property type="match status" value="1"/>
</dbReference>
<keyword evidence="1" id="KW-0732">Signal</keyword>
<dbReference type="InterPro" id="IPR044206">
    <property type="entry name" value="EGC1/2"/>
</dbReference>
<comment type="caution">
    <text evidence="2">The sequence shown here is derived from an EMBL/GenBank/DDBJ whole genome shotgun (WGS) entry which is preliminary data.</text>
</comment>
<protein>
    <submittedName>
        <fullName evidence="2">Eg45-like domain containing protein</fullName>
    </submittedName>
</protein>
<name>A0AAW0LW27_QUESU</name>
<keyword evidence="3" id="KW-1185">Reference proteome</keyword>
<evidence type="ECO:0000256" key="1">
    <source>
        <dbReference type="SAM" id="SignalP"/>
    </source>
</evidence>
<dbReference type="SUPFAM" id="SSF50685">
    <property type="entry name" value="Barwin-like endoglucanases"/>
    <property type="match status" value="1"/>
</dbReference>
<gene>
    <name evidence="2" type="primary">CjBAp12_18</name>
    <name evidence="2" type="ORF">CFP56_031471</name>
</gene>
<feature type="signal peptide" evidence="1">
    <location>
        <begin position="1"/>
        <end position="23"/>
    </location>
</feature>
<dbReference type="EMBL" id="PKMF04000053">
    <property type="protein sequence ID" value="KAK7854646.1"/>
    <property type="molecule type" value="Genomic_DNA"/>
</dbReference>
<dbReference type="InterPro" id="IPR036908">
    <property type="entry name" value="RlpA-like_sf"/>
</dbReference>
<proteinExistence type="predicted"/>
<dbReference type="Proteomes" id="UP000237347">
    <property type="component" value="Unassembled WGS sequence"/>
</dbReference>
<sequence>MGVVIRDLIIVTFTICLTSVANAAQGTATYYTAPYVQQAMLYGPTGQHVGEYSLMHWGQQSRCPTLQGHQRLCGGTIDLSEQAFSAIAYIRAGRIKIEYTQ</sequence>
<reference evidence="2 3" key="1">
    <citation type="journal article" date="2018" name="Sci. Data">
        <title>The draft genome sequence of cork oak.</title>
        <authorList>
            <person name="Ramos A.M."/>
            <person name="Usie A."/>
            <person name="Barbosa P."/>
            <person name="Barros P.M."/>
            <person name="Capote T."/>
            <person name="Chaves I."/>
            <person name="Simoes F."/>
            <person name="Abreu I."/>
            <person name="Carrasquinho I."/>
            <person name="Faro C."/>
            <person name="Guimaraes J.B."/>
            <person name="Mendonca D."/>
            <person name="Nobrega F."/>
            <person name="Rodrigues L."/>
            <person name="Saibo N.J.M."/>
            <person name="Varela M.C."/>
            <person name="Egas C."/>
            <person name="Matos J."/>
            <person name="Miguel C.M."/>
            <person name="Oliveira M.M."/>
            <person name="Ricardo C.P."/>
            <person name="Goncalves S."/>
        </authorList>
    </citation>
    <scope>NUCLEOTIDE SEQUENCE [LARGE SCALE GENOMIC DNA]</scope>
    <source>
        <strain evidence="3">cv. HL8</strain>
    </source>
</reference>
<evidence type="ECO:0000313" key="3">
    <source>
        <dbReference type="Proteomes" id="UP000237347"/>
    </source>
</evidence>
<feature type="chain" id="PRO_5043553101" evidence="1">
    <location>
        <begin position="24"/>
        <end position="101"/>
    </location>
</feature>
<dbReference type="PANTHER" id="PTHR47295">
    <property type="entry name" value="EG45-LIKE DOMAIN CONTAINING PROTEIN 1-RELATED"/>
    <property type="match status" value="1"/>
</dbReference>
<dbReference type="GO" id="GO:0048046">
    <property type="term" value="C:apoplast"/>
    <property type="evidence" value="ECO:0007669"/>
    <property type="project" value="InterPro"/>
</dbReference>
<dbReference type="AlphaFoldDB" id="A0AAW0LW27"/>
<evidence type="ECO:0000313" key="2">
    <source>
        <dbReference type="EMBL" id="KAK7854646.1"/>
    </source>
</evidence>
<dbReference type="GO" id="GO:0009627">
    <property type="term" value="P:systemic acquired resistance"/>
    <property type="evidence" value="ECO:0007669"/>
    <property type="project" value="InterPro"/>
</dbReference>